<gene>
    <name evidence="2" type="ORF">SVIO_068200</name>
</gene>
<comment type="caution">
    <text evidence="2">The sequence shown here is derived from an EMBL/GenBank/DDBJ whole genome shotgun (WGS) entry which is preliminary data.</text>
</comment>
<evidence type="ECO:0008006" key="4">
    <source>
        <dbReference type="Google" id="ProtNLM"/>
    </source>
</evidence>
<reference evidence="2 3" key="1">
    <citation type="journal article" date="2020" name="Int. J. Syst. Evol. Microbiol.">
        <title>Reclassification of Streptomyces castelarensis and Streptomyces sporoclivatus as later heterotypic synonyms of Streptomyces antimycoticus.</title>
        <authorList>
            <person name="Komaki H."/>
            <person name="Tamura T."/>
        </authorList>
    </citation>
    <scope>NUCLEOTIDE SEQUENCE [LARGE SCALE GENOMIC DNA]</scope>
    <source>
        <strain evidence="2 3">NBRC 13459</strain>
    </source>
</reference>
<proteinExistence type="predicted"/>
<dbReference type="Pfam" id="PF07366">
    <property type="entry name" value="SnoaL"/>
    <property type="match status" value="1"/>
</dbReference>
<organism evidence="2 3">
    <name type="scientific">Streptomyces violaceusniger</name>
    <dbReference type="NCBI Taxonomy" id="68280"/>
    <lineage>
        <taxon>Bacteria</taxon>
        <taxon>Bacillati</taxon>
        <taxon>Actinomycetota</taxon>
        <taxon>Actinomycetes</taxon>
        <taxon>Kitasatosporales</taxon>
        <taxon>Streptomycetaceae</taxon>
        <taxon>Streptomyces</taxon>
        <taxon>Streptomyces violaceusniger group</taxon>
    </lineage>
</organism>
<protein>
    <recommendedName>
        <fullName evidence="4">Ester cyclase</fullName>
    </recommendedName>
</protein>
<name>A0A4D4LCA3_STRVO</name>
<evidence type="ECO:0000313" key="2">
    <source>
        <dbReference type="EMBL" id="GDY56197.1"/>
    </source>
</evidence>
<dbReference type="Gene3D" id="3.10.450.50">
    <property type="match status" value="1"/>
</dbReference>
<keyword evidence="3" id="KW-1185">Reference proteome</keyword>
<dbReference type="Proteomes" id="UP000301309">
    <property type="component" value="Unassembled WGS sequence"/>
</dbReference>
<evidence type="ECO:0000313" key="3">
    <source>
        <dbReference type="Proteomes" id="UP000301309"/>
    </source>
</evidence>
<dbReference type="RefSeq" id="WP_137979332.1">
    <property type="nucleotide sequence ID" value="NZ_BAAASO010000036.1"/>
</dbReference>
<evidence type="ECO:0000256" key="1">
    <source>
        <dbReference type="SAM" id="MobiDB-lite"/>
    </source>
</evidence>
<dbReference type="SUPFAM" id="SSF54427">
    <property type="entry name" value="NTF2-like"/>
    <property type="match status" value="1"/>
</dbReference>
<feature type="region of interest" description="Disordered" evidence="1">
    <location>
        <begin position="129"/>
        <end position="170"/>
    </location>
</feature>
<dbReference type="GO" id="GO:0030638">
    <property type="term" value="P:polyketide metabolic process"/>
    <property type="evidence" value="ECO:0007669"/>
    <property type="project" value="InterPro"/>
</dbReference>
<dbReference type="AlphaFoldDB" id="A0A4D4LCA3"/>
<dbReference type="EMBL" id="BJHW01000001">
    <property type="protein sequence ID" value="GDY56197.1"/>
    <property type="molecule type" value="Genomic_DNA"/>
</dbReference>
<sequence length="170" mass="18545">MHAPDSRQVYQAYVDALNMRAFHRMSEFVHDTVTVEGRTIARADYVTAVETLMAPLADFRWEVDELIADGDRLAARLTVSGTPTGPWLGTRPTGSAISTKEFAFYHFREGRIDTIHYLLDTSVLAHGSCGDAGPSQRPLPRPGTPGARLDASAVPPPVTPAVQALRSSER</sequence>
<dbReference type="OrthoDB" id="9810441at2"/>
<dbReference type="InterPro" id="IPR032710">
    <property type="entry name" value="NTF2-like_dom_sf"/>
</dbReference>
<dbReference type="InterPro" id="IPR009959">
    <property type="entry name" value="Cyclase_SnoaL-like"/>
</dbReference>
<accession>A0A4D4LCA3</accession>